<dbReference type="RefSeq" id="WP_369235082.1">
    <property type="nucleotide sequence ID" value="NZ_CP163435.1"/>
</dbReference>
<reference evidence="2" key="1">
    <citation type="submission" date="2024-07" db="EMBL/GenBank/DDBJ databases">
        <authorList>
            <person name="Yu S.T."/>
        </authorList>
    </citation>
    <scope>NUCLEOTIDE SEQUENCE</scope>
    <source>
        <strain evidence="2">R21</strain>
    </source>
</reference>
<keyword evidence="1" id="KW-1133">Transmembrane helix</keyword>
<feature type="transmembrane region" description="Helical" evidence="1">
    <location>
        <begin position="127"/>
        <end position="149"/>
    </location>
</feature>
<dbReference type="EMBL" id="CP163435">
    <property type="protein sequence ID" value="XDQ27724.1"/>
    <property type="molecule type" value="Genomic_DNA"/>
</dbReference>
<sequence length="198" mass="20806">MQYLRSFLPWIAVSILIGSVDVRLALGAGLAVAVALIGYQRVGGRAWDAQVVEISAALFFAVATTVACAAPDSAFVEDYASAGSSLWLALTAWGSLAIGRPFTLGIARTTVPAEHWNSPLFLSVNKAITAVWAAAFTVTGVGSALLHHYQPDNSTARTALTIAGIALPILFTVRYPDIARARFVAAQQTAATTQDSTK</sequence>
<name>A0AB39PF82_9ACTN</name>
<keyword evidence="1" id="KW-0472">Membrane</keyword>
<evidence type="ECO:0000256" key="1">
    <source>
        <dbReference type="SAM" id="Phobius"/>
    </source>
</evidence>
<evidence type="ECO:0000313" key="2">
    <source>
        <dbReference type="EMBL" id="XDQ27724.1"/>
    </source>
</evidence>
<evidence type="ECO:0008006" key="3">
    <source>
        <dbReference type="Google" id="ProtNLM"/>
    </source>
</evidence>
<feature type="transmembrane region" description="Helical" evidence="1">
    <location>
        <begin position="86"/>
        <end position="107"/>
    </location>
</feature>
<feature type="transmembrane region" description="Helical" evidence="1">
    <location>
        <begin position="51"/>
        <end position="74"/>
    </location>
</feature>
<gene>
    <name evidence="2" type="ORF">AB5J56_24830</name>
</gene>
<protein>
    <recommendedName>
        <fullName evidence="3">Intracellular septation protein A</fullName>
    </recommendedName>
</protein>
<feature type="transmembrane region" description="Helical" evidence="1">
    <location>
        <begin position="12"/>
        <end position="39"/>
    </location>
</feature>
<feature type="transmembrane region" description="Helical" evidence="1">
    <location>
        <begin position="155"/>
        <end position="173"/>
    </location>
</feature>
<keyword evidence="1" id="KW-0812">Transmembrane</keyword>
<dbReference type="AlphaFoldDB" id="A0AB39PF82"/>
<accession>A0AB39PF82</accession>
<proteinExistence type="predicted"/>
<organism evidence="2">
    <name type="scientific">Streptomyces sp. R21</name>
    <dbReference type="NCBI Taxonomy" id="3238627"/>
    <lineage>
        <taxon>Bacteria</taxon>
        <taxon>Bacillati</taxon>
        <taxon>Actinomycetota</taxon>
        <taxon>Actinomycetes</taxon>
        <taxon>Kitasatosporales</taxon>
        <taxon>Streptomycetaceae</taxon>
        <taxon>Streptomyces</taxon>
    </lineage>
</organism>